<evidence type="ECO:0000256" key="10">
    <source>
        <dbReference type="ARBA" id="ARBA00023204"/>
    </source>
</evidence>
<dbReference type="PROSITE" id="PS00211">
    <property type="entry name" value="ABC_TRANSPORTER_1"/>
    <property type="match status" value="1"/>
</dbReference>
<dbReference type="Gene3D" id="3.40.50.300">
    <property type="entry name" value="P-loop containing nucleotide triphosphate hydrolases"/>
    <property type="match status" value="3"/>
</dbReference>
<protein>
    <recommendedName>
        <fullName evidence="12">UvrABC system protein A</fullName>
    </recommendedName>
    <alternativeName>
        <fullName evidence="13">Excinuclease ABC subunit A</fullName>
    </alternativeName>
</protein>
<evidence type="ECO:0000256" key="9">
    <source>
        <dbReference type="ARBA" id="ARBA00023125"/>
    </source>
</evidence>
<keyword evidence="4" id="KW-0547">Nucleotide-binding</keyword>
<dbReference type="Gene3D" id="1.10.8.280">
    <property type="entry name" value="ABC transporter ATPase domain-like"/>
    <property type="match status" value="1"/>
</dbReference>
<evidence type="ECO:0000256" key="5">
    <source>
        <dbReference type="ARBA" id="ARBA00022763"/>
    </source>
</evidence>
<dbReference type="eggNOG" id="COG0178">
    <property type="taxonomic scope" value="Bacteria"/>
</dbReference>
<gene>
    <name evidence="15" type="ordered locus">Cwoe_0727</name>
</gene>
<keyword evidence="3" id="KW-0677">Repeat</keyword>
<keyword evidence="9" id="KW-0238">DNA-binding</keyword>
<keyword evidence="2" id="KW-0963">Cytoplasm</keyword>
<evidence type="ECO:0000256" key="6">
    <source>
        <dbReference type="ARBA" id="ARBA00022769"/>
    </source>
</evidence>
<evidence type="ECO:0000259" key="14">
    <source>
        <dbReference type="PROSITE" id="PS50893"/>
    </source>
</evidence>
<evidence type="ECO:0000313" key="16">
    <source>
        <dbReference type="Proteomes" id="UP000008229"/>
    </source>
</evidence>
<evidence type="ECO:0000256" key="8">
    <source>
        <dbReference type="ARBA" id="ARBA00022881"/>
    </source>
</evidence>
<dbReference type="SUPFAM" id="SSF52540">
    <property type="entry name" value="P-loop containing nucleoside triphosphate hydrolases"/>
    <property type="match status" value="2"/>
</dbReference>
<dbReference type="PANTHER" id="PTHR43152">
    <property type="entry name" value="UVRABC SYSTEM PROTEIN A"/>
    <property type="match status" value="1"/>
</dbReference>
<dbReference type="AlphaFoldDB" id="D3FA91"/>
<keyword evidence="8" id="KW-0267">Excision nuclease</keyword>
<dbReference type="RefSeq" id="WP_012932213.1">
    <property type="nucleotide sequence ID" value="NC_013739.1"/>
</dbReference>
<reference evidence="15 16" key="1">
    <citation type="journal article" date="2010" name="Stand. Genomic Sci.">
        <title>Complete genome sequence of Conexibacter woesei type strain (ID131577).</title>
        <authorList>
            <person name="Pukall R."/>
            <person name="Lapidus A."/>
            <person name="Glavina Del Rio T."/>
            <person name="Copeland A."/>
            <person name="Tice H."/>
            <person name="Cheng J.-F."/>
            <person name="Lucas S."/>
            <person name="Chen F."/>
            <person name="Nolan M."/>
            <person name="Bruce D."/>
            <person name="Goodwin L."/>
            <person name="Pitluck S."/>
            <person name="Mavromatis K."/>
            <person name="Ivanova N."/>
            <person name="Ovchinnikova G."/>
            <person name="Pati A."/>
            <person name="Chen A."/>
            <person name="Palaniappan K."/>
            <person name="Land M."/>
            <person name="Hauser L."/>
            <person name="Chang Y.-J."/>
            <person name="Jeffries C.D."/>
            <person name="Chain P."/>
            <person name="Meincke L."/>
            <person name="Sims D."/>
            <person name="Brettin T."/>
            <person name="Detter J.C."/>
            <person name="Rohde M."/>
            <person name="Goeker M."/>
            <person name="Bristow J."/>
            <person name="Eisen J.A."/>
            <person name="Markowitz V."/>
            <person name="Kyrpides N.C."/>
            <person name="Klenk H.-P."/>
            <person name="Hugenholtz P."/>
        </authorList>
    </citation>
    <scope>NUCLEOTIDE SEQUENCE [LARGE SCALE GENOMIC DNA]</scope>
    <source>
        <strain evidence="16">DSM 14684 / CIP 108061 / JCM 11494 / NBRC 100937 / ID131577</strain>
    </source>
</reference>
<evidence type="ECO:0000256" key="4">
    <source>
        <dbReference type="ARBA" id="ARBA00022741"/>
    </source>
</evidence>
<keyword evidence="5" id="KW-0227">DNA damage</keyword>
<dbReference type="SMART" id="SM00382">
    <property type="entry name" value="AAA"/>
    <property type="match status" value="2"/>
</dbReference>
<dbReference type="Gene3D" id="1.20.1580.10">
    <property type="entry name" value="ABC transporter ATPase like domain"/>
    <property type="match status" value="2"/>
</dbReference>
<evidence type="ECO:0000256" key="3">
    <source>
        <dbReference type="ARBA" id="ARBA00022737"/>
    </source>
</evidence>
<dbReference type="Proteomes" id="UP000008229">
    <property type="component" value="Chromosome"/>
</dbReference>
<name>D3FA91_CONWI</name>
<evidence type="ECO:0000256" key="12">
    <source>
        <dbReference type="ARBA" id="ARBA00039316"/>
    </source>
</evidence>
<dbReference type="EMBL" id="CP001854">
    <property type="protein sequence ID" value="ADB49160.1"/>
    <property type="molecule type" value="Genomic_DNA"/>
</dbReference>
<feature type="domain" description="ABC transporter" evidence="14">
    <location>
        <begin position="1"/>
        <end position="435"/>
    </location>
</feature>
<dbReference type="GO" id="GO:0006281">
    <property type="term" value="P:DNA repair"/>
    <property type="evidence" value="ECO:0007669"/>
    <property type="project" value="UniProtKB-KW"/>
</dbReference>
<dbReference type="Pfam" id="PF00005">
    <property type="entry name" value="ABC_tran"/>
    <property type="match status" value="1"/>
</dbReference>
<feature type="domain" description="ABC transporter" evidence="14">
    <location>
        <begin position="439"/>
        <end position="747"/>
    </location>
</feature>
<dbReference type="InterPro" id="IPR003439">
    <property type="entry name" value="ABC_transporter-like_ATP-bd"/>
</dbReference>
<evidence type="ECO:0000256" key="2">
    <source>
        <dbReference type="ARBA" id="ARBA00022490"/>
    </source>
</evidence>
<dbReference type="InterPro" id="IPR003593">
    <property type="entry name" value="AAA+_ATPase"/>
</dbReference>
<sequence>MDQIHVIGARQNNLAGVTTSIPKGAITVFTGVSGSGKSSLAFGTIAAESQRQLNETFDSFARHRLPRHGRPDVERLENLSVAIVVDQRPFGGNARSTVGTATDAAALLRLLFSRAGEPHAGESTAFSFNDPRGMCPQCDGIGTVERIDVEQLLDRSRSLNDGAIRFPTFAPGTWQWKRYVHSGLFDPDTPLRDWTAEELHLLLDASPRRLPDAPPEWPPSGTYENLLDRFTRAHLTGANAKVHPRHRPELERVVRSGPCPACDGARLNAAALASRIDGRSIADWSAMEVRELLPVAEAVDAPAVAPVVAALTERLRELERIGLGYLSLDRVSSTLSGGEAQRVKLVRHLGSSLTGLTYVLDEPSSGLHARDVHLLAATLRGLRDKGNTVLLVEHDRDLIAIADHVVDLGPGAGAGGGRVVYAGALDGLLRAGTATARHLRGRTALRRSPRRPTGSIAIERASANNLRDVTVTIPTGVLTVVSGVAGAGKSTLVERELPRVRPDAALLDQRPIRGGRRSSPATLLKVLDRVRTRFARANDVSPAWFSPNSKGACPVCGGSGEVATDLAFMEPVATVCEACDGRRFNARALGYRYRGQAIDELLAMTASEAAELFDDDPPIADALARLETVGLGYLALGRRLDTLSGGERQRLKLARELAQPSELYVFDEPTTGLHGSDVATLLALLHRLVDGGATVVVVEHDLDVIADADWVIDVGPGAGSDGGRIVCEGPPRRLLDAPESVTGRCLAERLRG</sequence>
<dbReference type="PANTHER" id="PTHR43152:SF2">
    <property type="entry name" value="DRUG RESISTANCE ABC TRANSPORTER"/>
    <property type="match status" value="1"/>
</dbReference>
<accession>D3FA91</accession>
<dbReference type="PROSITE" id="PS50893">
    <property type="entry name" value="ABC_TRANSPORTER_2"/>
    <property type="match status" value="2"/>
</dbReference>
<keyword evidence="6" id="KW-0228">DNA excision</keyword>
<evidence type="ECO:0000313" key="15">
    <source>
        <dbReference type="EMBL" id="ADB49160.1"/>
    </source>
</evidence>
<organism evidence="15 16">
    <name type="scientific">Conexibacter woesei (strain DSM 14684 / CCUG 47730 / CIP 108061 / JCM 11494 / NBRC 100937 / ID131577)</name>
    <dbReference type="NCBI Taxonomy" id="469383"/>
    <lineage>
        <taxon>Bacteria</taxon>
        <taxon>Bacillati</taxon>
        <taxon>Actinomycetota</taxon>
        <taxon>Thermoleophilia</taxon>
        <taxon>Solirubrobacterales</taxon>
        <taxon>Conexibacteraceae</taxon>
        <taxon>Conexibacter</taxon>
    </lineage>
</organism>
<evidence type="ECO:0000256" key="7">
    <source>
        <dbReference type="ARBA" id="ARBA00022840"/>
    </source>
</evidence>
<dbReference type="HOGENOM" id="CLU_001370_2_1_11"/>
<proteinExistence type="inferred from homology"/>
<evidence type="ECO:0000256" key="13">
    <source>
        <dbReference type="ARBA" id="ARBA00042156"/>
    </source>
</evidence>
<evidence type="ECO:0000256" key="11">
    <source>
        <dbReference type="ARBA" id="ARBA00038000"/>
    </source>
</evidence>
<dbReference type="OrthoDB" id="9809851at2"/>
<dbReference type="InterPro" id="IPR027417">
    <property type="entry name" value="P-loop_NTPase"/>
</dbReference>
<dbReference type="InterPro" id="IPR017871">
    <property type="entry name" value="ABC_transporter-like_CS"/>
</dbReference>
<dbReference type="GO" id="GO:0003677">
    <property type="term" value="F:DNA binding"/>
    <property type="evidence" value="ECO:0007669"/>
    <property type="project" value="UniProtKB-KW"/>
</dbReference>
<comment type="similarity">
    <text evidence="11">Belongs to the ABC transporter superfamily. UvrA family.</text>
</comment>
<keyword evidence="10" id="KW-0234">DNA repair</keyword>
<dbReference type="GO" id="GO:0016887">
    <property type="term" value="F:ATP hydrolysis activity"/>
    <property type="evidence" value="ECO:0007669"/>
    <property type="project" value="InterPro"/>
</dbReference>
<comment type="subcellular location">
    <subcellularLocation>
        <location evidence="1">Cytoplasm</location>
    </subcellularLocation>
</comment>
<dbReference type="GO" id="GO:0004518">
    <property type="term" value="F:nuclease activity"/>
    <property type="evidence" value="ECO:0007669"/>
    <property type="project" value="UniProtKB-KW"/>
</dbReference>
<dbReference type="KEGG" id="cwo:Cwoe_0727"/>
<dbReference type="GO" id="GO:0005737">
    <property type="term" value="C:cytoplasm"/>
    <property type="evidence" value="ECO:0007669"/>
    <property type="project" value="UniProtKB-SubCell"/>
</dbReference>
<keyword evidence="7" id="KW-0067">ATP-binding</keyword>
<evidence type="ECO:0000256" key="1">
    <source>
        <dbReference type="ARBA" id="ARBA00004496"/>
    </source>
</evidence>
<reference evidence="16" key="2">
    <citation type="submission" date="2010-01" db="EMBL/GenBank/DDBJ databases">
        <title>The complete genome of Conexibacter woesei DSM 14684.</title>
        <authorList>
            <consortium name="US DOE Joint Genome Institute (JGI-PGF)"/>
            <person name="Lucas S."/>
            <person name="Copeland A."/>
            <person name="Lapidus A."/>
            <person name="Glavina del Rio T."/>
            <person name="Dalin E."/>
            <person name="Tice H."/>
            <person name="Bruce D."/>
            <person name="Goodwin L."/>
            <person name="Pitluck S."/>
            <person name="Kyrpides N."/>
            <person name="Mavromatis K."/>
            <person name="Ivanova N."/>
            <person name="Mikhailova N."/>
            <person name="Chertkov O."/>
            <person name="Brettin T."/>
            <person name="Detter J.C."/>
            <person name="Han C."/>
            <person name="Larimer F."/>
            <person name="Land M."/>
            <person name="Hauser L."/>
            <person name="Markowitz V."/>
            <person name="Cheng J.-F."/>
            <person name="Hugenholtz P."/>
            <person name="Woyke T."/>
            <person name="Wu D."/>
            <person name="Pukall R."/>
            <person name="Steenblock K."/>
            <person name="Schneider S."/>
            <person name="Klenk H.-P."/>
            <person name="Eisen J.A."/>
        </authorList>
    </citation>
    <scope>NUCLEOTIDE SEQUENCE [LARGE SCALE GENOMIC DNA]</scope>
    <source>
        <strain evidence="16">DSM 14684 / CIP 108061 / JCM 11494 / NBRC 100937 / ID131577</strain>
    </source>
</reference>
<dbReference type="STRING" id="469383.Cwoe_0727"/>
<keyword evidence="16" id="KW-1185">Reference proteome</keyword>
<dbReference type="GO" id="GO:0005524">
    <property type="term" value="F:ATP binding"/>
    <property type="evidence" value="ECO:0007669"/>
    <property type="project" value="UniProtKB-KW"/>
</dbReference>